<feature type="region of interest" description="Disordered" evidence="1">
    <location>
        <begin position="46"/>
        <end position="66"/>
    </location>
</feature>
<dbReference type="AlphaFoldDB" id="A0AA40C6E2"/>
<feature type="region of interest" description="Disordered" evidence="1">
    <location>
        <begin position="1"/>
        <end position="32"/>
    </location>
</feature>
<dbReference type="Proteomes" id="UP001175000">
    <property type="component" value="Unassembled WGS sequence"/>
</dbReference>
<organism evidence="2 3">
    <name type="scientific">Immersiella caudata</name>
    <dbReference type="NCBI Taxonomy" id="314043"/>
    <lineage>
        <taxon>Eukaryota</taxon>
        <taxon>Fungi</taxon>
        <taxon>Dikarya</taxon>
        <taxon>Ascomycota</taxon>
        <taxon>Pezizomycotina</taxon>
        <taxon>Sordariomycetes</taxon>
        <taxon>Sordariomycetidae</taxon>
        <taxon>Sordariales</taxon>
        <taxon>Lasiosphaeriaceae</taxon>
        <taxon>Immersiella</taxon>
    </lineage>
</organism>
<comment type="caution">
    <text evidence="2">The sequence shown here is derived from an EMBL/GenBank/DDBJ whole genome shotgun (WGS) entry which is preliminary data.</text>
</comment>
<name>A0AA40C6E2_9PEZI</name>
<evidence type="ECO:0000313" key="3">
    <source>
        <dbReference type="Proteomes" id="UP001175000"/>
    </source>
</evidence>
<dbReference type="EMBL" id="JAULSU010000002">
    <property type="protein sequence ID" value="KAK0626827.1"/>
    <property type="molecule type" value="Genomic_DNA"/>
</dbReference>
<keyword evidence="3" id="KW-1185">Reference proteome</keyword>
<protein>
    <submittedName>
        <fullName evidence="2">Uncharacterized protein</fullName>
    </submittedName>
</protein>
<reference evidence="2" key="1">
    <citation type="submission" date="2023-06" db="EMBL/GenBank/DDBJ databases">
        <title>Genome-scale phylogeny and comparative genomics of the fungal order Sordariales.</title>
        <authorList>
            <consortium name="Lawrence Berkeley National Laboratory"/>
            <person name="Hensen N."/>
            <person name="Bonometti L."/>
            <person name="Westerberg I."/>
            <person name="Brannstrom I.O."/>
            <person name="Guillou S."/>
            <person name="Cros-Aarteil S."/>
            <person name="Calhoun S."/>
            <person name="Haridas S."/>
            <person name="Kuo A."/>
            <person name="Mondo S."/>
            <person name="Pangilinan J."/>
            <person name="Riley R."/>
            <person name="Labutti K."/>
            <person name="Andreopoulos B."/>
            <person name="Lipzen A."/>
            <person name="Chen C."/>
            <person name="Yanf M."/>
            <person name="Daum C."/>
            <person name="Ng V."/>
            <person name="Clum A."/>
            <person name="Steindorff A."/>
            <person name="Ohm R."/>
            <person name="Martin F."/>
            <person name="Silar P."/>
            <person name="Natvig D."/>
            <person name="Lalanne C."/>
            <person name="Gautier V."/>
            <person name="Ament-Velasquez S.L."/>
            <person name="Kruys A."/>
            <person name="Hutchinson M.I."/>
            <person name="Powell A.J."/>
            <person name="Barry K."/>
            <person name="Miller A.N."/>
            <person name="Grigoriev I.V."/>
            <person name="Debuchy R."/>
            <person name="Gladieux P."/>
            <person name="Thoren M.H."/>
            <person name="Johannesson H."/>
        </authorList>
    </citation>
    <scope>NUCLEOTIDE SEQUENCE</scope>
    <source>
        <strain evidence="2">CBS 606.72</strain>
    </source>
</reference>
<proteinExistence type="predicted"/>
<evidence type="ECO:0000256" key="1">
    <source>
        <dbReference type="SAM" id="MobiDB-lite"/>
    </source>
</evidence>
<sequence length="235" mass="25380">MHESRAQSEDSICLGSDPSSAEMGYPGVGSTPGTPGMTERDAGMFRGGPSSKCCGGRGSELRGRGRQNTARGALGVNVHSQEPTGAPSQQLGTASVWARLGRARASQSRVSGRGAARSSSRIMHRGRSLVSRRLDFPTLLRGCCEGHGSQISPTSRCHRRTPRSPALTLVEAVTRNRGRNCGRGRRAGRWVGADGGSLAPRVRWPWAGTPYADRFRSPPLCIRFARRRSWRQMLV</sequence>
<accession>A0AA40C6E2</accession>
<evidence type="ECO:0000313" key="2">
    <source>
        <dbReference type="EMBL" id="KAK0626827.1"/>
    </source>
</evidence>
<gene>
    <name evidence="2" type="ORF">B0T14DRAFT_119769</name>
</gene>